<evidence type="ECO:0000313" key="3">
    <source>
        <dbReference type="Proteomes" id="UP000006514"/>
    </source>
</evidence>
<keyword evidence="3" id="KW-1185">Reference proteome</keyword>
<evidence type="ECO:0000313" key="2">
    <source>
        <dbReference type="EMBL" id="EJD34043.1"/>
    </source>
</evidence>
<dbReference type="KEGG" id="adl:AURDEDRAFT_176897"/>
<evidence type="ECO:0000256" key="1">
    <source>
        <dbReference type="SAM" id="MobiDB-lite"/>
    </source>
</evidence>
<organism evidence="2 3">
    <name type="scientific">Auricularia subglabra (strain TFB-10046 / SS5)</name>
    <name type="common">White-rot fungus</name>
    <name type="synonym">Auricularia delicata (strain TFB10046)</name>
    <dbReference type="NCBI Taxonomy" id="717982"/>
    <lineage>
        <taxon>Eukaryota</taxon>
        <taxon>Fungi</taxon>
        <taxon>Dikarya</taxon>
        <taxon>Basidiomycota</taxon>
        <taxon>Agaricomycotina</taxon>
        <taxon>Agaricomycetes</taxon>
        <taxon>Auriculariales</taxon>
        <taxon>Auriculariaceae</taxon>
        <taxon>Auricularia</taxon>
    </lineage>
</organism>
<reference evidence="3" key="1">
    <citation type="journal article" date="2012" name="Science">
        <title>The Paleozoic origin of enzymatic lignin decomposition reconstructed from 31 fungal genomes.</title>
        <authorList>
            <person name="Floudas D."/>
            <person name="Binder M."/>
            <person name="Riley R."/>
            <person name="Barry K."/>
            <person name="Blanchette R.A."/>
            <person name="Henrissat B."/>
            <person name="Martinez A.T."/>
            <person name="Otillar R."/>
            <person name="Spatafora J.W."/>
            <person name="Yadav J.S."/>
            <person name="Aerts A."/>
            <person name="Benoit I."/>
            <person name="Boyd A."/>
            <person name="Carlson A."/>
            <person name="Copeland A."/>
            <person name="Coutinho P.M."/>
            <person name="de Vries R.P."/>
            <person name="Ferreira P."/>
            <person name="Findley K."/>
            <person name="Foster B."/>
            <person name="Gaskell J."/>
            <person name="Glotzer D."/>
            <person name="Gorecki P."/>
            <person name="Heitman J."/>
            <person name="Hesse C."/>
            <person name="Hori C."/>
            <person name="Igarashi K."/>
            <person name="Jurgens J.A."/>
            <person name="Kallen N."/>
            <person name="Kersten P."/>
            <person name="Kohler A."/>
            <person name="Kuees U."/>
            <person name="Kumar T.K.A."/>
            <person name="Kuo A."/>
            <person name="LaButti K."/>
            <person name="Larrondo L.F."/>
            <person name="Lindquist E."/>
            <person name="Ling A."/>
            <person name="Lombard V."/>
            <person name="Lucas S."/>
            <person name="Lundell T."/>
            <person name="Martin R."/>
            <person name="McLaughlin D.J."/>
            <person name="Morgenstern I."/>
            <person name="Morin E."/>
            <person name="Murat C."/>
            <person name="Nagy L.G."/>
            <person name="Nolan M."/>
            <person name="Ohm R.A."/>
            <person name="Patyshakuliyeva A."/>
            <person name="Rokas A."/>
            <person name="Ruiz-Duenas F.J."/>
            <person name="Sabat G."/>
            <person name="Salamov A."/>
            <person name="Samejima M."/>
            <person name="Schmutz J."/>
            <person name="Slot J.C."/>
            <person name="St John F."/>
            <person name="Stenlid J."/>
            <person name="Sun H."/>
            <person name="Sun S."/>
            <person name="Syed K."/>
            <person name="Tsang A."/>
            <person name="Wiebenga A."/>
            <person name="Young D."/>
            <person name="Pisabarro A."/>
            <person name="Eastwood D.C."/>
            <person name="Martin F."/>
            <person name="Cullen D."/>
            <person name="Grigoriev I.V."/>
            <person name="Hibbett D.S."/>
        </authorList>
    </citation>
    <scope>NUCLEOTIDE SEQUENCE [LARGE SCALE GENOMIC DNA]</scope>
    <source>
        <strain evidence="3">TFB10046</strain>
    </source>
</reference>
<protein>
    <submittedName>
        <fullName evidence="2">Uncharacterized protein</fullName>
    </submittedName>
</protein>
<dbReference type="OrthoDB" id="2340858at2759"/>
<dbReference type="AlphaFoldDB" id="J0CUN0"/>
<feature type="compositionally biased region" description="Polar residues" evidence="1">
    <location>
        <begin position="288"/>
        <end position="300"/>
    </location>
</feature>
<feature type="region of interest" description="Disordered" evidence="1">
    <location>
        <begin position="288"/>
        <end position="332"/>
    </location>
</feature>
<dbReference type="EMBL" id="JH688017">
    <property type="protein sequence ID" value="EJD34043.1"/>
    <property type="molecule type" value="Genomic_DNA"/>
</dbReference>
<proteinExistence type="predicted"/>
<gene>
    <name evidence="2" type="ORF">AURDEDRAFT_176897</name>
</gene>
<dbReference type="Proteomes" id="UP000006514">
    <property type="component" value="Unassembled WGS sequence"/>
</dbReference>
<sequence>MADAAEHKVLLVCHRMGTGYYVCLDPRDFILPSEGAYFPALLTPAFAFVDSDSTAPDSSTYDTRLSLRSDFLKKLTSLFAISEPSIAEGTVPTRLDVDENDWLSFLWYIHADPMDAEMFSASPASTGKCSRYLGVAIVAGLLDATEVAKWATQKALEMLTQPGRPFQVDTELARLLLSVASCYRGTTDCIITSVFQDVVCDALHPNRPGELSEDPIRVVEVARGNKFVLSHAYFYILLKGQNYDWKGDVRIGPVDRVRLLCGAYSLSRQNSWATSTFPSFTFSQPGALSDSAPHSPSPSVSGDGAASNPKAAHTGVPPATRPERGVSPELQATTSWHPEIDWQIMSARERLWSIFDEQQWALAT</sequence>
<accession>J0CUN0</accession>
<dbReference type="InParanoid" id="J0CUN0"/>
<name>J0CUN0_AURST</name>